<dbReference type="KEGG" id="nno:NONO_c17680"/>
<keyword evidence="2" id="KW-1185">Reference proteome</keyword>
<dbReference type="eggNOG" id="ENOG5031GR0">
    <property type="taxonomic scope" value="Bacteria"/>
</dbReference>
<organism evidence="1 2">
    <name type="scientific">Nocardia nova SH22a</name>
    <dbReference type="NCBI Taxonomy" id="1415166"/>
    <lineage>
        <taxon>Bacteria</taxon>
        <taxon>Bacillati</taxon>
        <taxon>Actinomycetota</taxon>
        <taxon>Actinomycetes</taxon>
        <taxon>Mycobacteriales</taxon>
        <taxon>Nocardiaceae</taxon>
        <taxon>Nocardia</taxon>
    </lineage>
</organism>
<dbReference type="EMBL" id="CP006850">
    <property type="protein sequence ID" value="AHH16568.1"/>
    <property type="molecule type" value="Genomic_DNA"/>
</dbReference>
<evidence type="ECO:0000313" key="2">
    <source>
        <dbReference type="Proteomes" id="UP000019150"/>
    </source>
</evidence>
<dbReference type="AlphaFoldDB" id="W5TC67"/>
<dbReference type="PATRIC" id="fig|1415166.3.peg.1790"/>
<dbReference type="HOGENOM" id="CLU_159383_0_0_11"/>
<proteinExistence type="predicted"/>
<evidence type="ECO:0000313" key="1">
    <source>
        <dbReference type="EMBL" id="AHH16568.1"/>
    </source>
</evidence>
<gene>
    <name evidence="1" type="ORF">NONO_c17680</name>
</gene>
<dbReference type="Proteomes" id="UP000019150">
    <property type="component" value="Chromosome"/>
</dbReference>
<dbReference type="OrthoDB" id="4566460at2"/>
<dbReference type="RefSeq" id="WP_025348073.1">
    <property type="nucleotide sequence ID" value="NZ_CP006850.1"/>
</dbReference>
<dbReference type="STRING" id="1415166.NONO_c17680"/>
<reference evidence="1 2" key="1">
    <citation type="journal article" date="2014" name="Appl. Environ. Microbiol.">
        <title>Insights into the Microbial Degradation of Rubber and Gutta-Percha by Analysis of the Complete Genome of Nocardia nova SH22a.</title>
        <authorList>
            <person name="Luo Q."/>
            <person name="Hiessl S."/>
            <person name="Poehlein A."/>
            <person name="Daniel R."/>
            <person name="Steinbuchel A."/>
        </authorList>
    </citation>
    <scope>NUCLEOTIDE SEQUENCE [LARGE SCALE GENOMIC DNA]</scope>
    <source>
        <strain evidence="1">SH22a</strain>
    </source>
</reference>
<name>W5TC67_9NOCA</name>
<sequence>MSTPEPRVTVTRYDVSCLPQDDINALSYTVHVEYAGYGRWAVRRMQRCYDIDGREDWEPIPSEREDEWLARFRHDLPTALEIAKRAAPLIRVNGHSVADVLAFIEEANRG</sequence>
<protein>
    <submittedName>
        <fullName evidence="1">Uncharacterized protein</fullName>
    </submittedName>
</protein>
<accession>W5TC67</accession>